<sequence>MKLKLRLLRIHKVVLLALTITLLCVIPVFSQVPYKTTISRIVETTTGVQLSQASQLNPTNNVNQLTQNIYTKIKPPGNPLPKIIIPLGTTELNKFQNTLASKKVSANYYQSVGETDDIGKEGGVWESVNVNSLRSTDPAYAVVLSKPNYEKTNHLTFRVIGINNNVPIISFASPDVTLEDSISVDFIVDTGNSGLKSEQIGKALKAKDSRLHHQAEYSNFQKYKEDLYPGLVEGQQPQQQVQRPLPRKVDYLVTISR</sequence>
<proteinExistence type="predicted"/>
<reference evidence="1 2" key="1">
    <citation type="submission" date="2017-08" db="EMBL/GenBank/DDBJ databases">
        <title>Functional genomic and metabolic studies of the symbiotic interactions of six Microcystis-dominated communities.</title>
        <authorList>
            <person name="Li Q."/>
            <person name="Lin F."/>
        </authorList>
    </citation>
    <scope>NUCLEOTIDE SEQUENCE [LARGE SCALE GENOMIC DNA]</scope>
    <source>
        <strain evidence="1">DA14</strain>
    </source>
</reference>
<dbReference type="AlphaFoldDB" id="A0A3E0MCL0"/>
<organism evidence="1 2">
    <name type="scientific">Microcystis aeruginosa DA14</name>
    <dbReference type="NCBI Taxonomy" id="1987506"/>
    <lineage>
        <taxon>Bacteria</taxon>
        <taxon>Bacillati</taxon>
        <taxon>Cyanobacteriota</taxon>
        <taxon>Cyanophyceae</taxon>
        <taxon>Oscillatoriophycideae</taxon>
        <taxon>Chroococcales</taxon>
        <taxon>Microcystaceae</taxon>
        <taxon>Microcystis</taxon>
    </lineage>
</organism>
<dbReference type="EMBL" id="QQWE01000004">
    <property type="protein sequence ID" value="REJ56743.1"/>
    <property type="molecule type" value="Genomic_DNA"/>
</dbReference>
<protein>
    <submittedName>
        <fullName evidence="1">Uncharacterized protein</fullName>
    </submittedName>
</protein>
<evidence type="ECO:0000313" key="2">
    <source>
        <dbReference type="Proteomes" id="UP000256301"/>
    </source>
</evidence>
<evidence type="ECO:0000313" key="1">
    <source>
        <dbReference type="EMBL" id="REJ56743.1"/>
    </source>
</evidence>
<comment type="caution">
    <text evidence="1">The sequence shown here is derived from an EMBL/GenBank/DDBJ whole genome shotgun (WGS) entry which is preliminary data.</text>
</comment>
<dbReference type="Proteomes" id="UP000256301">
    <property type="component" value="Unassembled WGS sequence"/>
</dbReference>
<gene>
    <name evidence="1" type="ORF">DWQ56_13805</name>
</gene>
<accession>A0A3E0MCL0</accession>
<name>A0A3E0MCL0_MICAE</name>